<keyword evidence="5" id="KW-0611">Plant defense</keyword>
<name>A0A8T0PG47_PANVG</name>
<dbReference type="Proteomes" id="UP000823388">
    <property type="component" value="Chromosome 8K"/>
</dbReference>
<dbReference type="AlphaFoldDB" id="A0A8T0PG47"/>
<evidence type="ECO:0000256" key="1">
    <source>
        <dbReference type="ARBA" id="ARBA00008894"/>
    </source>
</evidence>
<dbReference type="Pfam" id="PF00931">
    <property type="entry name" value="NB-ARC"/>
    <property type="match status" value="1"/>
</dbReference>
<evidence type="ECO:0000256" key="7">
    <source>
        <dbReference type="ARBA" id="ARBA00023054"/>
    </source>
</evidence>
<keyword evidence="3" id="KW-0677">Repeat</keyword>
<dbReference type="InterPro" id="IPR027417">
    <property type="entry name" value="P-loop_NTPase"/>
</dbReference>
<proteinExistence type="inferred from homology"/>
<dbReference type="InterPro" id="IPR032675">
    <property type="entry name" value="LRR_dom_sf"/>
</dbReference>
<dbReference type="InterPro" id="IPR058922">
    <property type="entry name" value="WHD_DRP"/>
</dbReference>
<evidence type="ECO:0000256" key="3">
    <source>
        <dbReference type="ARBA" id="ARBA00022737"/>
    </source>
</evidence>
<sequence length="1188" mass="135067">MTGVEAALASGLLKVAANKLVLLIASEFASIMGVTKDLYELQDILAEITSWLFTVHDRAIESDPSCRWVIKLKFVAYDIDDLLNEVYIEAEKYKIGRNDVKYSRTDCFCAKPKLFLFRYKMANKIKAIKQRFSEIVKQRKDVSTIVNNLPSYQHLQSTKRTHGELSLLGNVEQSKIPIRNLEKDGIISKLIKSNEENVWIVSIVGLGGSGKTTLAKHICHDEKIKKHFKDTIFWVHVSEEFDVEKLIGKLFEAIFEQKSDLQAQQYMVRAISNKLSGKKFLLILDDAWHDDLLDWGQFMVHVNCGTLGSKILITTRDQKVAEAAKSRHIFNLEFLSEVESWNLFLENSGLVEEDLDSEFIQVGKEIVNKCGGVPLAIKTLGGVLNDRREINTWRAIKESNLWNVDNIKDRVFASLKLSYYHLPDHLKQCFTFCSLFPKGYEITKDHLIAQWIAHRFINPMNDELPEDIGSAYFDSLTKLCFLQDAPTNFCTYRLVYKMHDLIHDLTRQILQHEVVTSPQKNMTPNCILRCRYLCLTSSTEKICRRLFDKVHALYVSGGNPSFDKPIKKCCNIRSVVLDYTIDTPLPLFILKFEFLSYLRMCNVSCMELPESISGCWNLQTLHVMHCKGFTGLPESIGKLKKLRTLELLMVTDLKSLPQSIGDCQDLRILQLYSCYKLIEIPNNIGNIENLRVLDIVNCSCVYRQVQEFIGKLRNIERINLSGCHCLRDLPRTFSCHTLRNLNLSRTSITLLPQWVTLIGTLECIELEYCMNLVELPKGIENLRRLEVLNINGCLKLRCIPSGFGQLTRLRWLGLFVVGSGGDDARISELENLDMISGWLRIQNLKYIKDPAGCKKACLKKKNLRSLILNWSRCEMEEELASDIEQDLDVLDSLEPPSGIDFLQIIGYQGPYLPCWMRKQRNSSCLEAIMSKQTSPSQFLWLIELSLELLPNLKSLQGLVELPSMKNLTLTGMPNLEELWITSCLETGQGEEGVQYCFPMLTNLAVKLCPKLYVKPYLPPCLEKLTVERSNENLLSSSSLFSCPLKPDVDKSSSSCSALGVVPHLKELRLDGVMVSSPVWEVLQHFSGLEFLGIHGCPDMRQLPTSIGSLTSLRQLQITKCPALESLPQSIKCLTALQELFIFGCRGLTKRYEEEVGDDRNLISHIPRVTIVDLELLARRLGASTSANP</sequence>
<dbReference type="InterPro" id="IPR055414">
    <property type="entry name" value="LRR_R13L4/SHOC2-like"/>
</dbReference>
<evidence type="ECO:0000256" key="5">
    <source>
        <dbReference type="ARBA" id="ARBA00022821"/>
    </source>
</evidence>
<dbReference type="InterPro" id="IPR036388">
    <property type="entry name" value="WH-like_DNA-bd_sf"/>
</dbReference>
<dbReference type="EMBL" id="CM029051">
    <property type="protein sequence ID" value="KAG2560883.1"/>
    <property type="molecule type" value="Genomic_DNA"/>
</dbReference>
<dbReference type="Pfam" id="PF25019">
    <property type="entry name" value="LRR_R13L1-DRL21"/>
    <property type="match status" value="1"/>
</dbReference>
<evidence type="ECO:0000259" key="12">
    <source>
        <dbReference type="Pfam" id="PF25019"/>
    </source>
</evidence>
<evidence type="ECO:0000256" key="4">
    <source>
        <dbReference type="ARBA" id="ARBA00022741"/>
    </source>
</evidence>
<keyword evidence="4" id="KW-0547">Nucleotide-binding</keyword>
<dbReference type="PRINTS" id="PR00364">
    <property type="entry name" value="DISEASERSIST"/>
</dbReference>
<dbReference type="Gene3D" id="1.10.8.430">
    <property type="entry name" value="Helical domain of apoptotic protease-activating factors"/>
    <property type="match status" value="1"/>
</dbReference>
<dbReference type="GO" id="GO:0042742">
    <property type="term" value="P:defense response to bacterium"/>
    <property type="evidence" value="ECO:0007669"/>
    <property type="project" value="UniProtKB-ARBA"/>
</dbReference>
<organism evidence="13 14">
    <name type="scientific">Panicum virgatum</name>
    <name type="common">Blackwell switchgrass</name>
    <dbReference type="NCBI Taxonomy" id="38727"/>
    <lineage>
        <taxon>Eukaryota</taxon>
        <taxon>Viridiplantae</taxon>
        <taxon>Streptophyta</taxon>
        <taxon>Embryophyta</taxon>
        <taxon>Tracheophyta</taxon>
        <taxon>Spermatophyta</taxon>
        <taxon>Magnoliopsida</taxon>
        <taxon>Liliopsida</taxon>
        <taxon>Poales</taxon>
        <taxon>Poaceae</taxon>
        <taxon>PACMAD clade</taxon>
        <taxon>Panicoideae</taxon>
        <taxon>Panicodae</taxon>
        <taxon>Paniceae</taxon>
        <taxon>Panicinae</taxon>
        <taxon>Panicum</taxon>
        <taxon>Panicum sect. Hiantes</taxon>
    </lineage>
</organism>
<comment type="similarity">
    <text evidence="1">Belongs to the disease resistance NB-LRR family.</text>
</comment>
<dbReference type="OrthoDB" id="1658288at2759"/>
<dbReference type="FunFam" id="3.40.50.300:FF:001091">
    <property type="entry name" value="Probable disease resistance protein At1g61300"/>
    <property type="match status" value="1"/>
</dbReference>
<dbReference type="FunFam" id="1.10.10.10:FF:000322">
    <property type="entry name" value="Probable disease resistance protein At1g63360"/>
    <property type="match status" value="1"/>
</dbReference>
<evidence type="ECO:0000313" key="13">
    <source>
        <dbReference type="EMBL" id="KAG2560883.1"/>
    </source>
</evidence>
<dbReference type="InterPro" id="IPR042197">
    <property type="entry name" value="Apaf_helical"/>
</dbReference>
<dbReference type="GO" id="GO:0009626">
    <property type="term" value="P:plant-type hypersensitive response"/>
    <property type="evidence" value="ECO:0007669"/>
    <property type="project" value="UniProtKB-ARBA"/>
</dbReference>
<dbReference type="Gene3D" id="1.10.10.10">
    <property type="entry name" value="Winged helix-like DNA-binding domain superfamily/Winged helix DNA-binding domain"/>
    <property type="match status" value="1"/>
</dbReference>
<reference evidence="13" key="1">
    <citation type="submission" date="2020-05" db="EMBL/GenBank/DDBJ databases">
        <title>WGS assembly of Panicum virgatum.</title>
        <authorList>
            <person name="Lovell J.T."/>
            <person name="Jenkins J."/>
            <person name="Shu S."/>
            <person name="Juenger T.E."/>
            <person name="Schmutz J."/>
        </authorList>
    </citation>
    <scope>NUCLEOTIDE SEQUENCE</scope>
    <source>
        <strain evidence="13">AP13</strain>
    </source>
</reference>
<keyword evidence="14" id="KW-1185">Reference proteome</keyword>
<evidence type="ECO:0000256" key="6">
    <source>
        <dbReference type="ARBA" id="ARBA00022840"/>
    </source>
</evidence>
<evidence type="ECO:0000259" key="10">
    <source>
        <dbReference type="Pfam" id="PF23559"/>
    </source>
</evidence>
<dbReference type="GO" id="GO:0043531">
    <property type="term" value="F:ADP binding"/>
    <property type="evidence" value="ECO:0007669"/>
    <property type="project" value="InterPro"/>
</dbReference>
<dbReference type="SUPFAM" id="SSF52047">
    <property type="entry name" value="RNI-like"/>
    <property type="match status" value="1"/>
</dbReference>
<dbReference type="Gene3D" id="1.20.5.4130">
    <property type="match status" value="1"/>
</dbReference>
<feature type="domain" description="Disease resistance R13L4/SHOC-2-like LRR" evidence="11">
    <location>
        <begin position="595"/>
        <end position="766"/>
    </location>
</feature>
<dbReference type="InterPro" id="IPR002182">
    <property type="entry name" value="NB-ARC"/>
</dbReference>
<dbReference type="Pfam" id="PF23598">
    <property type="entry name" value="LRR_14"/>
    <property type="match status" value="1"/>
</dbReference>
<feature type="domain" description="Disease resistance N-terminal" evidence="9">
    <location>
        <begin position="13"/>
        <end position="98"/>
    </location>
</feature>
<gene>
    <name evidence="13" type="ORF">PVAP13_8KG089900</name>
</gene>
<keyword evidence="6" id="KW-0067">ATP-binding</keyword>
<comment type="caution">
    <text evidence="13">The sequence shown here is derived from an EMBL/GenBank/DDBJ whole genome shotgun (WGS) entry which is preliminary data.</text>
</comment>
<dbReference type="Gene3D" id="3.80.10.10">
    <property type="entry name" value="Ribonuclease Inhibitor"/>
    <property type="match status" value="2"/>
</dbReference>
<dbReference type="GO" id="GO:0002758">
    <property type="term" value="P:innate immune response-activating signaling pathway"/>
    <property type="evidence" value="ECO:0007669"/>
    <property type="project" value="UniProtKB-ARBA"/>
</dbReference>
<protein>
    <submittedName>
        <fullName evidence="13">Uncharacterized protein</fullName>
    </submittedName>
</protein>
<feature type="domain" description="Disease resistance protein winged helix" evidence="10">
    <location>
        <begin position="435"/>
        <end position="505"/>
    </location>
</feature>
<dbReference type="GO" id="GO:0005524">
    <property type="term" value="F:ATP binding"/>
    <property type="evidence" value="ECO:0007669"/>
    <property type="project" value="UniProtKB-KW"/>
</dbReference>
<keyword evidence="7" id="KW-0175">Coiled coil</keyword>
<dbReference type="Pfam" id="PF18052">
    <property type="entry name" value="Rx_N"/>
    <property type="match status" value="1"/>
</dbReference>
<dbReference type="Pfam" id="PF23559">
    <property type="entry name" value="WHD_DRP"/>
    <property type="match status" value="1"/>
</dbReference>
<dbReference type="Gene3D" id="3.40.50.300">
    <property type="entry name" value="P-loop containing nucleotide triphosphate hydrolases"/>
    <property type="match status" value="1"/>
</dbReference>
<evidence type="ECO:0000259" key="9">
    <source>
        <dbReference type="Pfam" id="PF18052"/>
    </source>
</evidence>
<evidence type="ECO:0000313" key="14">
    <source>
        <dbReference type="Proteomes" id="UP000823388"/>
    </source>
</evidence>
<keyword evidence="2" id="KW-0433">Leucine-rich repeat</keyword>
<dbReference type="InterPro" id="IPR041118">
    <property type="entry name" value="Rx_N"/>
</dbReference>
<dbReference type="SUPFAM" id="SSF52058">
    <property type="entry name" value="L domain-like"/>
    <property type="match status" value="1"/>
</dbReference>
<dbReference type="PANTHER" id="PTHR36766:SF34">
    <property type="entry name" value="NB-ARC DOMAIN-CONTAINING PROTEIN"/>
    <property type="match status" value="1"/>
</dbReference>
<dbReference type="SUPFAM" id="SSF52540">
    <property type="entry name" value="P-loop containing nucleoside triphosphate hydrolases"/>
    <property type="match status" value="1"/>
</dbReference>
<feature type="domain" description="R13L1/DRL21-like LRR repeat region" evidence="12">
    <location>
        <begin position="826"/>
        <end position="972"/>
    </location>
</feature>
<feature type="domain" description="NB-ARC" evidence="8">
    <location>
        <begin position="183"/>
        <end position="346"/>
    </location>
</feature>
<dbReference type="PANTHER" id="PTHR36766">
    <property type="entry name" value="PLANT BROAD-SPECTRUM MILDEW RESISTANCE PROTEIN RPW8"/>
    <property type="match status" value="1"/>
</dbReference>
<accession>A0A8T0PG47</accession>
<evidence type="ECO:0000256" key="2">
    <source>
        <dbReference type="ARBA" id="ARBA00022614"/>
    </source>
</evidence>
<evidence type="ECO:0000259" key="8">
    <source>
        <dbReference type="Pfam" id="PF00931"/>
    </source>
</evidence>
<dbReference type="InterPro" id="IPR056789">
    <property type="entry name" value="LRR_R13L1-DRL21"/>
</dbReference>
<evidence type="ECO:0000259" key="11">
    <source>
        <dbReference type="Pfam" id="PF23598"/>
    </source>
</evidence>